<sequence length="55" mass="6596">FYFFLVSKPKYNLLSLEEMKIYESISSSKLLSHSGLNICSIFYWREIKKFLLNLL</sequence>
<comment type="caution">
    <text evidence="1">The sequence shown here is derived from an EMBL/GenBank/DDBJ whole genome shotgun (WGS) entry which is preliminary data.</text>
</comment>
<accession>Q7RRB1</accession>
<organism evidence="1 2">
    <name type="scientific">Plasmodium yoelii yoelii</name>
    <dbReference type="NCBI Taxonomy" id="73239"/>
    <lineage>
        <taxon>Eukaryota</taxon>
        <taxon>Sar</taxon>
        <taxon>Alveolata</taxon>
        <taxon>Apicomplexa</taxon>
        <taxon>Aconoidasida</taxon>
        <taxon>Haemosporida</taxon>
        <taxon>Plasmodiidae</taxon>
        <taxon>Plasmodium</taxon>
        <taxon>Plasmodium (Vinckeia)</taxon>
    </lineage>
</organism>
<proteinExistence type="predicted"/>
<reference evidence="1 2" key="1">
    <citation type="journal article" date="2002" name="Nature">
        <title>Genome sequence and comparative analysis of the model rodent malaria parasite Plasmodium yoelii yoelii.</title>
        <authorList>
            <person name="Carlton J.M."/>
            <person name="Angiuoli S.V."/>
            <person name="Suh B.B."/>
            <person name="Kooij T.W."/>
            <person name="Pertea M."/>
            <person name="Silva J.C."/>
            <person name="Ermolaeva M.D."/>
            <person name="Allen J.E."/>
            <person name="Selengut J.D."/>
            <person name="Koo H.L."/>
            <person name="Peterson J.D."/>
            <person name="Pop M."/>
            <person name="Kosack D.S."/>
            <person name="Shumway M.F."/>
            <person name="Bidwell S.L."/>
            <person name="Shallom S.J."/>
            <person name="van Aken S.E."/>
            <person name="Riedmuller S.B."/>
            <person name="Feldblyum T.V."/>
            <person name="Cho J.K."/>
            <person name="Quackenbush J."/>
            <person name="Sedegah M."/>
            <person name="Shoaibi A."/>
            <person name="Cummings L.M."/>
            <person name="Florens L."/>
            <person name="Yates J.R."/>
            <person name="Raine J.D."/>
            <person name="Sinden R.E."/>
            <person name="Harris M.A."/>
            <person name="Cunningham D.A."/>
            <person name="Preiser P.R."/>
            <person name="Bergman L.W."/>
            <person name="Vaidya A.B."/>
            <person name="van Lin L.H."/>
            <person name="Janse C.J."/>
            <person name="Waters A.P."/>
            <person name="Smith H.O."/>
            <person name="White O.R."/>
            <person name="Salzberg S.L."/>
            <person name="Venter J.C."/>
            <person name="Fraser C.M."/>
            <person name="Hoffman S.L."/>
            <person name="Gardner M.J."/>
            <person name="Carucci D.J."/>
        </authorList>
    </citation>
    <scope>NUCLEOTIDE SEQUENCE [LARGE SCALE GENOMIC DNA]</scope>
    <source>
        <strain evidence="1 2">17XNL</strain>
    </source>
</reference>
<dbReference type="AlphaFoldDB" id="Q7RRB1"/>
<dbReference type="PaxDb" id="73239-Q7RRB1"/>
<evidence type="ECO:0000313" key="1">
    <source>
        <dbReference type="EMBL" id="EAA18663.1"/>
    </source>
</evidence>
<evidence type="ECO:0000313" key="2">
    <source>
        <dbReference type="Proteomes" id="UP000008553"/>
    </source>
</evidence>
<gene>
    <name evidence="1" type="ORF">PY00820</name>
</gene>
<protein>
    <submittedName>
        <fullName evidence="1">Uncharacterized protein</fullName>
    </submittedName>
</protein>
<dbReference type="Proteomes" id="UP000008553">
    <property type="component" value="Unassembled WGS sequence"/>
</dbReference>
<keyword evidence="2" id="KW-1185">Reference proteome</keyword>
<dbReference type="InParanoid" id="Q7RRB1"/>
<feature type="non-terminal residue" evidence="1">
    <location>
        <position position="1"/>
    </location>
</feature>
<name>Q7RRB1_PLAYO</name>
<dbReference type="EMBL" id="AABL01000218">
    <property type="protein sequence ID" value="EAA18663.1"/>
    <property type="molecule type" value="Genomic_DNA"/>
</dbReference>